<dbReference type="Pfam" id="PF04672">
    <property type="entry name" value="Methyltransf_19"/>
    <property type="match status" value="1"/>
</dbReference>
<dbReference type="EMBL" id="JACHJS010000001">
    <property type="protein sequence ID" value="MBB4963218.1"/>
    <property type="molecule type" value="Genomic_DNA"/>
</dbReference>
<dbReference type="Gene3D" id="3.40.50.150">
    <property type="entry name" value="Vaccinia Virus protein VP39"/>
    <property type="match status" value="1"/>
</dbReference>
<dbReference type="InterPro" id="IPR029063">
    <property type="entry name" value="SAM-dependent_MTases_sf"/>
</dbReference>
<comment type="caution">
    <text evidence="1">The sequence shown here is derived from an EMBL/GenBank/DDBJ whole genome shotgun (WGS) entry which is preliminary data.</text>
</comment>
<reference evidence="1 2" key="1">
    <citation type="submission" date="2020-08" db="EMBL/GenBank/DDBJ databases">
        <title>Sequencing the genomes of 1000 actinobacteria strains.</title>
        <authorList>
            <person name="Klenk H.-P."/>
        </authorList>
    </citation>
    <scope>NUCLEOTIDE SEQUENCE [LARGE SCALE GENOMIC DNA]</scope>
    <source>
        <strain evidence="1 2">DSM 45084</strain>
    </source>
</reference>
<evidence type="ECO:0000313" key="1">
    <source>
        <dbReference type="EMBL" id="MBB4963218.1"/>
    </source>
</evidence>
<accession>A0A7W7SYG5</accession>
<organism evidence="1 2">
    <name type="scientific">Saccharothrix violaceirubra</name>
    <dbReference type="NCBI Taxonomy" id="413306"/>
    <lineage>
        <taxon>Bacteria</taxon>
        <taxon>Bacillati</taxon>
        <taxon>Actinomycetota</taxon>
        <taxon>Actinomycetes</taxon>
        <taxon>Pseudonocardiales</taxon>
        <taxon>Pseudonocardiaceae</taxon>
        <taxon>Saccharothrix</taxon>
    </lineage>
</organism>
<evidence type="ECO:0000313" key="2">
    <source>
        <dbReference type="Proteomes" id="UP000542674"/>
    </source>
</evidence>
<evidence type="ECO:0008006" key="3">
    <source>
        <dbReference type="Google" id="ProtNLM"/>
    </source>
</evidence>
<dbReference type="Proteomes" id="UP000542674">
    <property type="component" value="Unassembled WGS sequence"/>
</dbReference>
<dbReference type="RefSeq" id="WP_312865452.1">
    <property type="nucleotide sequence ID" value="NZ_BAABAI010000004.1"/>
</dbReference>
<dbReference type="SUPFAM" id="SSF53335">
    <property type="entry name" value="S-adenosyl-L-methionine-dependent methyltransferases"/>
    <property type="match status" value="1"/>
</dbReference>
<sequence>MQNSPKWVAARDELERPNAARLYDYYLGGAHNFAVDREFAAGSPALIPTAEMIQHSRAFLRRAVRACVANGIRQFLDLGSGIPTAGNVHEVAHQDDPTCRVVYVDNDCATVAHGRTMLRDVANVAFAEADIRDAKAVLTSAEVTSLLDLSQPVAVLMVAILPYVFDDDSPVDVVAAYRDGIVPGSHLVLSHLTADNRPELVEELVRVSTQRMARITARSKAEVEPLLEGFDLLEPGLVLVSTWRGDGVPETDAETVSYGAVGVKR</sequence>
<protein>
    <recommendedName>
        <fullName evidence="3">S-adenosyl methyltransferase</fullName>
    </recommendedName>
</protein>
<proteinExistence type="predicted"/>
<name>A0A7W7SYG5_9PSEU</name>
<dbReference type="InterPro" id="IPR006764">
    <property type="entry name" value="SAM_dep_MeTrfase_SAV2177_type"/>
</dbReference>
<dbReference type="PIRSF" id="PIRSF017393">
    <property type="entry name" value="MTase_SAV2177"/>
    <property type="match status" value="1"/>
</dbReference>
<dbReference type="AlphaFoldDB" id="A0A7W7SYG5"/>
<gene>
    <name evidence="1" type="ORF">F4559_000577</name>
</gene>
<keyword evidence="2" id="KW-1185">Reference proteome</keyword>